<dbReference type="PANTHER" id="PTHR31917">
    <property type="entry name" value="AGENET DOMAIN-CONTAINING PROTEIN-RELATED"/>
    <property type="match status" value="1"/>
</dbReference>
<organism evidence="3 4">
    <name type="scientific">Tanacetum coccineum</name>
    <dbReference type="NCBI Taxonomy" id="301880"/>
    <lineage>
        <taxon>Eukaryota</taxon>
        <taxon>Viridiplantae</taxon>
        <taxon>Streptophyta</taxon>
        <taxon>Embryophyta</taxon>
        <taxon>Tracheophyta</taxon>
        <taxon>Spermatophyta</taxon>
        <taxon>Magnoliopsida</taxon>
        <taxon>eudicotyledons</taxon>
        <taxon>Gunneridae</taxon>
        <taxon>Pentapetalae</taxon>
        <taxon>asterids</taxon>
        <taxon>campanulids</taxon>
        <taxon>Asterales</taxon>
        <taxon>Asteraceae</taxon>
        <taxon>Asteroideae</taxon>
        <taxon>Anthemideae</taxon>
        <taxon>Anthemidinae</taxon>
        <taxon>Tanacetum</taxon>
    </lineage>
</organism>
<feature type="compositionally biased region" description="Basic and acidic residues" evidence="1">
    <location>
        <begin position="540"/>
        <end position="559"/>
    </location>
</feature>
<evidence type="ECO:0000313" key="3">
    <source>
        <dbReference type="EMBL" id="GJT68581.1"/>
    </source>
</evidence>
<dbReference type="CDD" id="cd20405">
    <property type="entry name" value="Tudor_Agenet_AtDUF_rpt1_3"/>
    <property type="match status" value="1"/>
</dbReference>
<dbReference type="SMART" id="SM00743">
    <property type="entry name" value="Agenet"/>
    <property type="match status" value="2"/>
</dbReference>
<sequence>MAGSSQCFVEWKEQFVSKERGKRVVHYFLKDISGESVLAVIGTERSVRHMFYVVAEDFLKVNEAENSITAGYRWRSRREVVNWLTSMLSKQHRQGEHLKSLRSDVAGVGVSYQNRFAKNVNLRIPDIVWSGVAWTCTKQLKHFPAFCRNGMTISVQSFVYVMAVEEVRHIAYLEDMYEDKKGQKKVKVRWFHHKEEVQALVTLKNPHPKEIFITPIVQVISVECVDAPAIVLAREHYEKFLPILPDDLLTRVYLCLKQFKNSRLKPFKLSKLCGYFGQPIFSIMDSDFDVDDGISPGGKRARILRGRQVVTYDPSGMHMKLEMLRMKVIPKDVKERPAFKVNEKIEVLCQDSGIRGCWFRCSVLKVARKRIKVIYDDLKDADDIGNLEEWILAFRSANPDKLGCRCSDRPTIRPAPPENETNVDVVFELGSPVDAYWTDGWWEGVVTGISQSEDGGVQVYVPGESMFIEVQKKNIRLSKDWVGDRWVDLKTIPDILSLVPTNRSPVSNETNSESVPISSEQTPIPIDLPEPIETPQEVDPETHEMEVDPVSAHDKKEKGPVSANGMEVDPVSAHDEKEKGPVSACDDKDVEMGEKDDALPSQLLEPHLRVKRTYEEATMMNEGK</sequence>
<reference evidence="3" key="2">
    <citation type="submission" date="2022-01" db="EMBL/GenBank/DDBJ databases">
        <authorList>
            <person name="Yamashiro T."/>
            <person name="Shiraishi A."/>
            <person name="Satake H."/>
            <person name="Nakayama K."/>
        </authorList>
    </citation>
    <scope>NUCLEOTIDE SEQUENCE</scope>
</reference>
<dbReference type="SMART" id="SM00439">
    <property type="entry name" value="BAH"/>
    <property type="match status" value="1"/>
</dbReference>
<evidence type="ECO:0000313" key="4">
    <source>
        <dbReference type="Proteomes" id="UP001151760"/>
    </source>
</evidence>
<feature type="domain" description="BAH" evidence="2">
    <location>
        <begin position="151"/>
        <end position="270"/>
    </location>
</feature>
<evidence type="ECO:0000259" key="2">
    <source>
        <dbReference type="PROSITE" id="PS51038"/>
    </source>
</evidence>
<gene>
    <name evidence="3" type="ORF">Tco_1020061</name>
</gene>
<evidence type="ECO:0000256" key="1">
    <source>
        <dbReference type="SAM" id="MobiDB-lite"/>
    </source>
</evidence>
<dbReference type="EMBL" id="BQNB010017912">
    <property type="protein sequence ID" value="GJT68581.1"/>
    <property type="molecule type" value="Genomic_DNA"/>
</dbReference>
<dbReference type="InterPro" id="IPR014002">
    <property type="entry name" value="Agenet_dom_plant"/>
</dbReference>
<proteinExistence type="predicted"/>
<protein>
    <submittedName>
        <fullName evidence="3">BAH domain, agenet-like domain, agenet domain, plant type containing protein</fullName>
    </submittedName>
</protein>
<accession>A0ABQ5FYZ2</accession>
<dbReference type="Proteomes" id="UP001151760">
    <property type="component" value="Unassembled WGS sequence"/>
</dbReference>
<feature type="compositionally biased region" description="Basic and acidic residues" evidence="1">
    <location>
        <begin position="572"/>
        <end position="598"/>
    </location>
</feature>
<dbReference type="PROSITE" id="PS51038">
    <property type="entry name" value="BAH"/>
    <property type="match status" value="1"/>
</dbReference>
<dbReference type="PANTHER" id="PTHR31917:SF101">
    <property type="entry name" value="OS07G0607300 PROTEIN"/>
    <property type="match status" value="1"/>
</dbReference>
<dbReference type="InterPro" id="IPR043151">
    <property type="entry name" value="BAH_sf"/>
</dbReference>
<keyword evidence="4" id="KW-1185">Reference proteome</keyword>
<comment type="caution">
    <text evidence="3">The sequence shown here is derived from an EMBL/GenBank/DDBJ whole genome shotgun (WGS) entry which is preliminary data.</text>
</comment>
<dbReference type="Pfam" id="PF01426">
    <property type="entry name" value="BAH"/>
    <property type="match status" value="1"/>
</dbReference>
<dbReference type="Gene3D" id="2.30.30.490">
    <property type="match status" value="1"/>
</dbReference>
<dbReference type="InterPro" id="IPR001025">
    <property type="entry name" value="BAH_dom"/>
</dbReference>
<feature type="compositionally biased region" description="Polar residues" evidence="1">
    <location>
        <begin position="502"/>
        <end position="522"/>
    </location>
</feature>
<feature type="region of interest" description="Disordered" evidence="1">
    <location>
        <begin position="502"/>
        <end position="606"/>
    </location>
</feature>
<dbReference type="Pfam" id="PF05641">
    <property type="entry name" value="Agenet"/>
    <property type="match status" value="1"/>
</dbReference>
<name>A0ABQ5FYZ2_9ASTR</name>
<dbReference type="InterPro" id="IPR008395">
    <property type="entry name" value="Agenet-like_dom"/>
</dbReference>
<reference evidence="3" key="1">
    <citation type="journal article" date="2022" name="Int. J. Mol. Sci.">
        <title>Draft Genome of Tanacetum Coccineum: Genomic Comparison of Closely Related Tanacetum-Family Plants.</title>
        <authorList>
            <person name="Yamashiro T."/>
            <person name="Shiraishi A."/>
            <person name="Nakayama K."/>
            <person name="Satake H."/>
        </authorList>
    </citation>
    <scope>NUCLEOTIDE SEQUENCE</scope>
</reference>